<gene>
    <name evidence="1" type="ORF">J122_3999</name>
</gene>
<accession>A0A137S1V7</accession>
<organism evidence="1 2">
    <name type="scientific">Marinobacter excellens LAMA 842</name>
    <dbReference type="NCBI Taxonomy" id="1306954"/>
    <lineage>
        <taxon>Bacteria</taxon>
        <taxon>Pseudomonadati</taxon>
        <taxon>Pseudomonadota</taxon>
        <taxon>Gammaproteobacteria</taxon>
        <taxon>Pseudomonadales</taxon>
        <taxon>Marinobacteraceae</taxon>
        <taxon>Marinobacter</taxon>
    </lineage>
</organism>
<keyword evidence="2" id="KW-1185">Reference proteome</keyword>
<dbReference type="PATRIC" id="fig|1306954.6.peg.2834"/>
<dbReference type="RefSeq" id="WP_061333796.1">
    <property type="nucleotide sequence ID" value="NZ_LOCO01000036.1"/>
</dbReference>
<dbReference type="Proteomes" id="UP000070282">
    <property type="component" value="Unassembled WGS sequence"/>
</dbReference>
<sequence>MSKLPVLFVSCDADSIQSREQACSGPARMIWGKQYKSVVVISSRADQKAPEILQLKGNGSTAGRIKTLLSDQGFEPEVHSRDVSSRHQLFRVLLAEEPGELTELILNTGLSELEYRRVGRCLEVLREQDVLVICLDDKACHREPDGISLHDRHLRELLSAWAQDQQWGAVMSFKGDAAGSAQTNRLDDPTVCLLNAAFTLGGSQFPQRMFSSGMNNAAQMLSGFGWMR</sequence>
<comment type="caution">
    <text evidence="1">The sequence shown here is derived from an EMBL/GenBank/DDBJ whole genome shotgun (WGS) entry which is preliminary data.</text>
</comment>
<proteinExistence type="predicted"/>
<evidence type="ECO:0000313" key="1">
    <source>
        <dbReference type="EMBL" id="KXO06394.1"/>
    </source>
</evidence>
<dbReference type="EMBL" id="LOCO01000036">
    <property type="protein sequence ID" value="KXO06394.1"/>
    <property type="molecule type" value="Genomic_DNA"/>
</dbReference>
<dbReference type="AlphaFoldDB" id="A0A137S1V7"/>
<evidence type="ECO:0000313" key="2">
    <source>
        <dbReference type="Proteomes" id="UP000070282"/>
    </source>
</evidence>
<protein>
    <submittedName>
        <fullName evidence="1">Uncharacterized protein</fullName>
    </submittedName>
</protein>
<name>A0A137S1V7_9GAMM</name>
<reference evidence="2" key="1">
    <citation type="submission" date="2015-12" db="EMBL/GenBank/DDBJ databases">
        <authorList>
            <person name="Lima A."/>
            <person name="Farahani Zayas N."/>
            <person name="Castro Da Silva M.A."/>
            <person name="Cabral A."/>
            <person name="Pessatti M.L."/>
        </authorList>
    </citation>
    <scope>NUCLEOTIDE SEQUENCE [LARGE SCALE GENOMIC DNA]</scope>
    <source>
        <strain evidence="2">LAMA 842</strain>
    </source>
</reference>